<dbReference type="AlphaFoldDB" id="A0A941B9V7"/>
<evidence type="ECO:0000256" key="1">
    <source>
        <dbReference type="ARBA" id="ARBA00023125"/>
    </source>
</evidence>
<protein>
    <recommendedName>
        <fullName evidence="5">DNA-binding protein</fullName>
    </recommendedName>
</protein>
<evidence type="ECO:0008006" key="5">
    <source>
        <dbReference type="Google" id="ProtNLM"/>
    </source>
</evidence>
<feature type="compositionally biased region" description="Low complexity" evidence="2">
    <location>
        <begin position="110"/>
        <end position="126"/>
    </location>
</feature>
<comment type="caution">
    <text evidence="3">The sequence shown here is derived from an EMBL/GenBank/DDBJ whole genome shotgun (WGS) entry which is preliminary data.</text>
</comment>
<keyword evidence="4" id="KW-1185">Reference proteome</keyword>
<dbReference type="RefSeq" id="WP_210851400.1">
    <property type="nucleotide sequence ID" value="NZ_JAGQDD010000001.1"/>
</dbReference>
<evidence type="ECO:0000313" key="3">
    <source>
        <dbReference type="EMBL" id="MBQ0929160.1"/>
    </source>
</evidence>
<dbReference type="InterPro" id="IPR010992">
    <property type="entry name" value="IHF-like_DNA-bd_dom_sf"/>
</dbReference>
<organism evidence="3 4">
    <name type="scientific">Ideonella alba</name>
    <dbReference type="NCBI Taxonomy" id="2824118"/>
    <lineage>
        <taxon>Bacteria</taxon>
        <taxon>Pseudomonadati</taxon>
        <taxon>Pseudomonadota</taxon>
        <taxon>Betaproteobacteria</taxon>
        <taxon>Burkholderiales</taxon>
        <taxon>Sphaerotilaceae</taxon>
        <taxon>Ideonella</taxon>
    </lineage>
</organism>
<feature type="region of interest" description="Disordered" evidence="2">
    <location>
        <begin position="83"/>
        <end position="126"/>
    </location>
</feature>
<evidence type="ECO:0000256" key="2">
    <source>
        <dbReference type="SAM" id="MobiDB-lite"/>
    </source>
</evidence>
<dbReference type="Proteomes" id="UP000676246">
    <property type="component" value="Unassembled WGS sequence"/>
</dbReference>
<reference evidence="3 4" key="1">
    <citation type="submission" date="2021-04" db="EMBL/GenBank/DDBJ databases">
        <title>The genome sequence of Ideonella sp. 3Y2.</title>
        <authorList>
            <person name="Liu Y."/>
        </authorList>
    </citation>
    <scope>NUCLEOTIDE SEQUENCE [LARGE SCALE GENOMIC DNA]</scope>
    <source>
        <strain evidence="3 4">3Y2</strain>
    </source>
</reference>
<dbReference type="SUPFAM" id="SSF47729">
    <property type="entry name" value="IHF-like DNA-binding proteins"/>
    <property type="match status" value="1"/>
</dbReference>
<name>A0A941B9V7_9BURK</name>
<dbReference type="GO" id="GO:0003677">
    <property type="term" value="F:DNA binding"/>
    <property type="evidence" value="ECO:0007669"/>
    <property type="project" value="UniProtKB-KW"/>
</dbReference>
<dbReference type="EMBL" id="JAGQDD010000001">
    <property type="protein sequence ID" value="MBQ0929160.1"/>
    <property type="molecule type" value="Genomic_DNA"/>
</dbReference>
<accession>A0A941B9V7</accession>
<keyword evidence="1" id="KW-0238">DNA-binding</keyword>
<evidence type="ECO:0000313" key="4">
    <source>
        <dbReference type="Proteomes" id="UP000676246"/>
    </source>
</evidence>
<proteinExistence type="predicted"/>
<sequence length="126" mass="12897">MGIKELAAKVAAAHPEIAAPQINKVLRTALTALSEELGSAPDGAVKMAPLGNFQVVTKPAKGEEGGEAKRRVVLKLAKAKDAEAKAERAAGKKTVGPERIAARAEKKAARQAGKGAKQATKAAKPA</sequence>
<gene>
    <name evidence="3" type="ORF">KAK03_01585</name>
</gene>